<accession>A0ACC6V0Y3</accession>
<gene>
    <name evidence="1" type="ORF">TU35_004110</name>
</gene>
<evidence type="ECO:0000313" key="2">
    <source>
        <dbReference type="Proteomes" id="UP000033636"/>
    </source>
</evidence>
<proteinExistence type="predicted"/>
<organism evidence="1 2">
    <name type="scientific">Thermoproteus sp. AZ2</name>
    <dbReference type="NCBI Taxonomy" id="1609232"/>
    <lineage>
        <taxon>Archaea</taxon>
        <taxon>Thermoproteota</taxon>
        <taxon>Thermoprotei</taxon>
        <taxon>Thermoproteales</taxon>
        <taxon>Thermoproteaceae</taxon>
        <taxon>Thermoproteus</taxon>
    </lineage>
</organism>
<dbReference type="Proteomes" id="UP000033636">
    <property type="component" value="Unassembled WGS sequence"/>
</dbReference>
<dbReference type="EMBL" id="JZWT02000008">
    <property type="protein sequence ID" value="MFB6490426.1"/>
    <property type="molecule type" value="Genomic_DNA"/>
</dbReference>
<protein>
    <submittedName>
        <fullName evidence="1">Arcadin 1</fullName>
    </submittedName>
</protein>
<sequence length="111" mass="11918">MSSIRGVVVSKQLVADPTGVKYIKIDIVEEKDLPGPVIMSAPDEQAAQMARDIMPLVSQIVRSLPFSLGKIAVPRVTLWLTEEEAESFGDIDVGDSVEVSIAQGSIQIKPA</sequence>
<reference evidence="1" key="1">
    <citation type="submission" date="2024-07" db="EMBL/GenBank/DDBJ databases">
        <title>Metagenome and Metagenome-Assembled Genomes of Archaea from a hot spring from the geothermal field of Los Azufres, Mexico.</title>
        <authorList>
            <person name="Marin-Paredes R."/>
            <person name="Martinez-Romero E."/>
            <person name="Servin-Garciduenas L.E."/>
        </authorList>
    </citation>
    <scope>NUCLEOTIDE SEQUENCE</scope>
</reference>
<evidence type="ECO:0000313" key="1">
    <source>
        <dbReference type="EMBL" id="MFB6490426.1"/>
    </source>
</evidence>
<name>A0ACC6V0Y3_9CREN</name>
<comment type="caution">
    <text evidence="1">The sequence shown here is derived from an EMBL/GenBank/DDBJ whole genome shotgun (WGS) entry which is preliminary data.</text>
</comment>